<keyword evidence="3" id="KW-0347">Helicase</keyword>
<evidence type="ECO:0000256" key="6">
    <source>
        <dbReference type="SAM" id="Coils"/>
    </source>
</evidence>
<dbReference type="Gene3D" id="1.25.40.20">
    <property type="entry name" value="Ankyrin repeat-containing domain"/>
    <property type="match status" value="1"/>
</dbReference>
<evidence type="ECO:0000256" key="1">
    <source>
        <dbReference type="ARBA" id="ARBA00022741"/>
    </source>
</evidence>
<dbReference type="PANTHER" id="PTHR21529:SF4">
    <property type="entry name" value="TPR AND ANKYRIN REPEAT-CONTAINING PROTEIN 1"/>
    <property type="match status" value="1"/>
</dbReference>
<keyword evidence="5" id="KW-0040">ANK repeat</keyword>
<evidence type="ECO:0000256" key="2">
    <source>
        <dbReference type="ARBA" id="ARBA00022801"/>
    </source>
</evidence>
<dbReference type="GO" id="GO:0005524">
    <property type="term" value="F:ATP binding"/>
    <property type="evidence" value="ECO:0007669"/>
    <property type="project" value="UniProtKB-KW"/>
</dbReference>
<keyword evidence="1" id="KW-0547">Nucleotide-binding</keyword>
<dbReference type="InterPro" id="IPR002110">
    <property type="entry name" value="Ankyrin_rpt"/>
</dbReference>
<dbReference type="Proteomes" id="UP000321291">
    <property type="component" value="Chromosome"/>
</dbReference>
<evidence type="ECO:0000313" key="9">
    <source>
        <dbReference type="Proteomes" id="UP000321291"/>
    </source>
</evidence>
<feature type="coiled-coil region" evidence="6">
    <location>
        <begin position="435"/>
        <end position="462"/>
    </location>
</feature>
<dbReference type="EMBL" id="CP042434">
    <property type="protein sequence ID" value="QEC70355.1"/>
    <property type="molecule type" value="Genomic_DNA"/>
</dbReference>
<dbReference type="InterPro" id="IPR027417">
    <property type="entry name" value="P-loop_NTPase"/>
</dbReference>
<evidence type="ECO:0000256" key="3">
    <source>
        <dbReference type="ARBA" id="ARBA00022806"/>
    </source>
</evidence>
<dbReference type="AlphaFoldDB" id="A0A5B8VH63"/>
<dbReference type="InterPro" id="IPR036770">
    <property type="entry name" value="Ankyrin_rpt-contain_sf"/>
</dbReference>
<accession>A0A5B8VH63</accession>
<keyword evidence="4" id="KW-0067">ATP-binding</keyword>
<keyword evidence="2" id="KW-0378">Hydrolase</keyword>
<protein>
    <recommendedName>
        <fullName evidence="7">UvrD-like helicase ATP-binding domain-containing protein</fullName>
    </recommendedName>
</protein>
<dbReference type="InterPro" id="IPR014016">
    <property type="entry name" value="UvrD-like_ATP-bd"/>
</dbReference>
<evidence type="ECO:0000313" key="8">
    <source>
        <dbReference type="EMBL" id="QEC70355.1"/>
    </source>
</evidence>
<dbReference type="Gene3D" id="3.40.50.300">
    <property type="entry name" value="P-loop containing nucleotide triphosphate hydrolases"/>
    <property type="match status" value="2"/>
</dbReference>
<feature type="domain" description="UvrD-like helicase ATP-binding" evidence="7">
    <location>
        <begin position="167"/>
        <end position="214"/>
    </location>
</feature>
<evidence type="ECO:0000256" key="5">
    <source>
        <dbReference type="PROSITE-ProRule" id="PRU00023"/>
    </source>
</evidence>
<dbReference type="PROSITE" id="PS50088">
    <property type="entry name" value="ANK_REPEAT"/>
    <property type="match status" value="1"/>
</dbReference>
<dbReference type="KEGG" id="agi:FSB73_00130"/>
<dbReference type="Pfam" id="PF00580">
    <property type="entry name" value="UvrD-helicase"/>
    <property type="match status" value="1"/>
</dbReference>
<dbReference type="GO" id="GO:0016787">
    <property type="term" value="F:hydrolase activity"/>
    <property type="evidence" value="ECO:0007669"/>
    <property type="project" value="UniProtKB-KW"/>
</dbReference>
<dbReference type="SUPFAM" id="SSF52540">
    <property type="entry name" value="P-loop containing nucleoside triphosphate hydrolases"/>
    <property type="match status" value="1"/>
</dbReference>
<organism evidence="8 9">
    <name type="scientific">Arachidicoccus ginsenosidivorans</name>
    <dbReference type="NCBI Taxonomy" id="496057"/>
    <lineage>
        <taxon>Bacteria</taxon>
        <taxon>Pseudomonadati</taxon>
        <taxon>Bacteroidota</taxon>
        <taxon>Chitinophagia</taxon>
        <taxon>Chitinophagales</taxon>
        <taxon>Chitinophagaceae</taxon>
        <taxon>Arachidicoccus</taxon>
    </lineage>
</organism>
<sequence>MIIIGAAGSGKTALVLEKLKNLPGSVAYISQSKFLVENASTLYYGNGYNNDKQEVEFLSLEDYLGSWEKLRGKEVTFRQFEPWYNRHIQAIKINEPYRVFEEFKGVITGSATDSPYLSQTEYLALGVKQSVFGIEDRRKLYPLFIKYTQWLKESGLYDSNMVCFHHLAKIQPTYNYIMVDEVQDLTNMQLNCILKSLATPGNFILTGDSNQIVHPNLFSWAKVKSYFHQTVDVTKQLQILQTNYRNSAQVVTLSNYLLKIRNARFGSIDKESNYLVNTISQEKGEVLLYPDDEKTKKELNRRTQSSTRFAVIVTDNKYKEAARAYFKTPLVFSVQEAKGLEYENVILMNLVSNNDKQFKEIIQGVSPEDLTGNELHYSRGANKADKEGEIYKFYINSFYVAITRAIKNIYLFEARLDHPILTLMQLRETKSGLQVKEEKSSMDEWLEEARRLEDQGKLEQAEQIRAKYLGYEYLDQQQLEEICQLALDPTKTEQEVKKERKQLFQYASNHQRFDWIEALANLHFPRAIAFMKELRLVRKEFAKNVRTGRTQTAFSVINKYGTNFKTDEGQTGLMLALYHGQVDFARAMLKRKASLTAIDENGLLPLDHLLSGYFQYLQQKNPQLATTDTLEQLFQDVKPVGITVDTGDRKLYIAGQSMIFFLMSVMRAVQKKQPTYSVKWVDHQAKEQNQPLPGFSMNDFMEITSAFPGEILPKYRKKRTYINAILSNNEYHRRDKPYCKAVFLRVGKGIYALNPDVHI</sequence>
<keyword evidence="6" id="KW-0175">Coiled coil</keyword>
<evidence type="ECO:0000256" key="4">
    <source>
        <dbReference type="ARBA" id="ARBA00022840"/>
    </source>
</evidence>
<name>A0A5B8VH63_9BACT</name>
<gene>
    <name evidence="8" type="ORF">FSB73_00130</name>
</gene>
<reference evidence="8 9" key="1">
    <citation type="journal article" date="2017" name="Int. J. Syst. Evol. Microbiol.">
        <title>Arachidicoccus ginsenosidivorans sp. nov., with ginsenoside-converting activity isolated from ginseng cultivating soil.</title>
        <authorList>
            <person name="Siddiqi M.Z."/>
            <person name="Aslam Z."/>
            <person name="Im W.T."/>
        </authorList>
    </citation>
    <scope>NUCLEOTIDE SEQUENCE [LARGE SCALE GENOMIC DNA]</scope>
    <source>
        <strain evidence="8 9">Gsoil 809</strain>
    </source>
</reference>
<dbReference type="InterPro" id="IPR039904">
    <property type="entry name" value="TRANK1"/>
</dbReference>
<evidence type="ECO:0000259" key="7">
    <source>
        <dbReference type="Pfam" id="PF00580"/>
    </source>
</evidence>
<dbReference type="SUPFAM" id="SSF48403">
    <property type="entry name" value="Ankyrin repeat"/>
    <property type="match status" value="1"/>
</dbReference>
<dbReference type="PANTHER" id="PTHR21529">
    <property type="entry name" value="MAMMARY TURMOR VIRUS RECEPTOR HOMOLOG 1, 2 MTVR1, 2"/>
    <property type="match status" value="1"/>
</dbReference>
<feature type="repeat" description="ANK" evidence="5">
    <location>
        <begin position="568"/>
        <end position="600"/>
    </location>
</feature>
<proteinExistence type="predicted"/>
<keyword evidence="9" id="KW-1185">Reference proteome</keyword>
<dbReference type="GO" id="GO:0004386">
    <property type="term" value="F:helicase activity"/>
    <property type="evidence" value="ECO:0007669"/>
    <property type="project" value="UniProtKB-KW"/>
</dbReference>